<accession>A0ACC3NCW7</accession>
<protein>
    <submittedName>
        <fullName evidence="1">Uncharacterized protein</fullName>
    </submittedName>
</protein>
<reference evidence="1" key="1">
    <citation type="submission" date="2023-07" db="EMBL/GenBank/DDBJ databases">
        <title>Black Yeasts Isolated from many extreme environments.</title>
        <authorList>
            <person name="Coleine C."/>
            <person name="Stajich J.E."/>
            <person name="Selbmann L."/>
        </authorList>
    </citation>
    <scope>NUCLEOTIDE SEQUENCE</scope>
    <source>
        <strain evidence="1">CCFEE 5714</strain>
    </source>
</reference>
<dbReference type="Proteomes" id="UP001281147">
    <property type="component" value="Unassembled WGS sequence"/>
</dbReference>
<gene>
    <name evidence="1" type="ORF">LTR37_007813</name>
</gene>
<evidence type="ECO:0000313" key="1">
    <source>
        <dbReference type="EMBL" id="KAK3714507.1"/>
    </source>
</evidence>
<evidence type="ECO:0000313" key="2">
    <source>
        <dbReference type="Proteomes" id="UP001281147"/>
    </source>
</evidence>
<dbReference type="EMBL" id="JAUTXU010000055">
    <property type="protein sequence ID" value="KAK3714507.1"/>
    <property type="molecule type" value="Genomic_DNA"/>
</dbReference>
<organism evidence="1 2">
    <name type="scientific">Vermiconidia calcicola</name>
    <dbReference type="NCBI Taxonomy" id="1690605"/>
    <lineage>
        <taxon>Eukaryota</taxon>
        <taxon>Fungi</taxon>
        <taxon>Dikarya</taxon>
        <taxon>Ascomycota</taxon>
        <taxon>Pezizomycotina</taxon>
        <taxon>Dothideomycetes</taxon>
        <taxon>Dothideomycetidae</taxon>
        <taxon>Mycosphaerellales</taxon>
        <taxon>Extremaceae</taxon>
        <taxon>Vermiconidia</taxon>
    </lineage>
</organism>
<sequence>MSKEYEGVDPIVIAQRAERDLNSDAAKEGSDAAGNTSRGGRGASDSTKESGVDEGVENKFPGSEVKHGSGASGAGDNRDIPESEGGSINPRTGQLYKAGDFEGPGGPEEKRQMEADANPGDNMVRENVRQQKEPQPFVSK</sequence>
<keyword evidence="2" id="KW-1185">Reference proteome</keyword>
<proteinExistence type="predicted"/>
<comment type="caution">
    <text evidence="1">The sequence shown here is derived from an EMBL/GenBank/DDBJ whole genome shotgun (WGS) entry which is preliminary data.</text>
</comment>
<name>A0ACC3NCW7_9PEZI</name>